<dbReference type="PANTHER" id="PTHR43155">
    <property type="entry name" value="CYCLIC DI-GMP PHOSPHODIESTERASE PA4108-RELATED"/>
    <property type="match status" value="1"/>
</dbReference>
<dbReference type="InterPro" id="IPR003018">
    <property type="entry name" value="GAF"/>
</dbReference>
<dbReference type="InterPro" id="IPR037522">
    <property type="entry name" value="HD_GYP_dom"/>
</dbReference>
<dbReference type="PROSITE" id="PS51832">
    <property type="entry name" value="HD_GYP"/>
    <property type="match status" value="1"/>
</dbReference>
<keyword evidence="3" id="KW-1185">Reference proteome</keyword>
<evidence type="ECO:0000313" key="3">
    <source>
        <dbReference type="Proteomes" id="UP000182360"/>
    </source>
</evidence>
<dbReference type="Pfam" id="PF01590">
    <property type="entry name" value="GAF"/>
    <property type="match status" value="1"/>
</dbReference>
<dbReference type="PANTHER" id="PTHR43155:SF2">
    <property type="entry name" value="CYCLIC DI-GMP PHOSPHODIESTERASE PA4108"/>
    <property type="match status" value="1"/>
</dbReference>
<dbReference type="Pfam" id="PF01966">
    <property type="entry name" value="HD"/>
    <property type="match status" value="1"/>
</dbReference>
<evidence type="ECO:0000259" key="1">
    <source>
        <dbReference type="PROSITE" id="PS51832"/>
    </source>
</evidence>
<dbReference type="EMBL" id="FOFU01000008">
    <property type="protein sequence ID" value="SEQ68659.1"/>
    <property type="molecule type" value="Genomic_DNA"/>
</dbReference>
<dbReference type="Gene3D" id="3.30.450.40">
    <property type="match status" value="1"/>
</dbReference>
<dbReference type="eggNOG" id="COG3437">
    <property type="taxonomic scope" value="Bacteria"/>
</dbReference>
<dbReference type="SUPFAM" id="SSF109604">
    <property type="entry name" value="HD-domain/PDEase-like"/>
    <property type="match status" value="1"/>
</dbReference>
<dbReference type="RefSeq" id="WP_074644690.1">
    <property type="nucleotide sequence ID" value="NZ_FOFU01000008.1"/>
</dbReference>
<feature type="domain" description="HD-GYP" evidence="1">
    <location>
        <begin position="184"/>
        <end position="411"/>
    </location>
</feature>
<dbReference type="STRING" id="163.SAMN04487775_10324"/>
<organism evidence="2 3">
    <name type="scientific">Treponema bryantii</name>
    <dbReference type="NCBI Taxonomy" id="163"/>
    <lineage>
        <taxon>Bacteria</taxon>
        <taxon>Pseudomonadati</taxon>
        <taxon>Spirochaetota</taxon>
        <taxon>Spirochaetia</taxon>
        <taxon>Spirochaetales</taxon>
        <taxon>Treponemataceae</taxon>
        <taxon>Treponema</taxon>
    </lineage>
</organism>
<dbReference type="AlphaFoldDB" id="A0A1H9I239"/>
<dbReference type="InterPro" id="IPR006674">
    <property type="entry name" value="HD_domain"/>
</dbReference>
<name>A0A1H9I239_9SPIR</name>
<dbReference type="InterPro" id="IPR029016">
    <property type="entry name" value="GAF-like_dom_sf"/>
</dbReference>
<protein>
    <submittedName>
        <fullName evidence="2">HD domain-containing protein</fullName>
    </submittedName>
</protein>
<dbReference type="Gene3D" id="1.10.3210.10">
    <property type="entry name" value="Hypothetical protein af1432"/>
    <property type="match status" value="1"/>
</dbReference>
<accession>A0A1H9I239</accession>
<gene>
    <name evidence="2" type="ORF">SAMN04487977_10885</name>
</gene>
<sequence length="415" mass="47177">MAEKKHEDRLQRIIEIERELGEIQDVDVLLERILTETRKIVNADAGSIYVVEGDKLKIKCGHNDTFLKELAPGEKLPYTSFSFPINEKQICGYVALSGKPLNIKDCYRISESKPYKFNKNTDITTDYRTKSMYTIPLKMANGNLLGILQIINAKDENGKIITFDQDAEMLIAHFASSAVQALQHAYLTANMVKRMLKMAEFRDPKETYPHIERVSSYSLEIYDRWAFNHNIPEAEIHRYRDNLKIAAKFHDVGKVGISDVILKKAFPRFTDEERNIMKGHTCIGAQLFEPPESLLDIMSQEVALHHHDRWDGGASGYPGRISLSDFSVKDGIVPITEPLSGKDIPLSARIVAVADVFDALSHKRCYKEAWTIEDAFTEIMNNSGTQFDPEVVLAFMQVKDRICSIQMAFPDEPED</sequence>
<dbReference type="SUPFAM" id="SSF55781">
    <property type="entry name" value="GAF domain-like"/>
    <property type="match status" value="1"/>
</dbReference>
<dbReference type="Proteomes" id="UP000182360">
    <property type="component" value="Unassembled WGS sequence"/>
</dbReference>
<dbReference type="eggNOG" id="COG2203">
    <property type="taxonomic scope" value="Bacteria"/>
</dbReference>
<evidence type="ECO:0000313" key="2">
    <source>
        <dbReference type="EMBL" id="SEQ68659.1"/>
    </source>
</evidence>
<dbReference type="InterPro" id="IPR003607">
    <property type="entry name" value="HD/PDEase_dom"/>
</dbReference>
<dbReference type="SMART" id="SM00065">
    <property type="entry name" value="GAF"/>
    <property type="match status" value="1"/>
</dbReference>
<dbReference type="OrthoDB" id="9781505at2"/>
<proteinExistence type="predicted"/>
<reference evidence="2 3" key="1">
    <citation type="submission" date="2016-10" db="EMBL/GenBank/DDBJ databases">
        <authorList>
            <person name="de Groot N.N."/>
        </authorList>
    </citation>
    <scope>NUCLEOTIDE SEQUENCE [LARGE SCALE GENOMIC DNA]</scope>
    <source>
        <strain evidence="2 3">B25</strain>
    </source>
</reference>
<dbReference type="SMART" id="SM00471">
    <property type="entry name" value="HDc"/>
    <property type="match status" value="1"/>
</dbReference>
<dbReference type="CDD" id="cd00077">
    <property type="entry name" value="HDc"/>
    <property type="match status" value="1"/>
</dbReference>